<dbReference type="OrthoDB" id="427795at2759"/>
<accession>A0A482WK88</accession>
<dbReference type="AlphaFoldDB" id="A0A482WK88"/>
<dbReference type="PROSITE" id="PS50082">
    <property type="entry name" value="WD_REPEATS_2"/>
    <property type="match status" value="1"/>
</dbReference>
<dbReference type="STRING" id="195883.A0A482WK88"/>
<keyword evidence="1" id="KW-0853">WD repeat</keyword>
<dbReference type="PROSITE" id="PS50294">
    <property type="entry name" value="WD_REPEATS_REGION"/>
    <property type="match status" value="1"/>
</dbReference>
<dbReference type="Gene3D" id="2.130.10.10">
    <property type="entry name" value="YVTN repeat-like/Quinoprotein amine dehydrogenase"/>
    <property type="match status" value="1"/>
</dbReference>
<dbReference type="GO" id="GO:0043161">
    <property type="term" value="P:proteasome-mediated ubiquitin-dependent protein catabolic process"/>
    <property type="evidence" value="ECO:0007669"/>
    <property type="project" value="TreeGrafter"/>
</dbReference>
<evidence type="ECO:0000313" key="2">
    <source>
        <dbReference type="EMBL" id="RZF33740.1"/>
    </source>
</evidence>
<dbReference type="InterPro" id="IPR001680">
    <property type="entry name" value="WD40_rpt"/>
</dbReference>
<dbReference type="SUPFAM" id="SSF50978">
    <property type="entry name" value="WD40 repeat-like"/>
    <property type="match status" value="1"/>
</dbReference>
<dbReference type="InterPro" id="IPR015943">
    <property type="entry name" value="WD40/YVTN_repeat-like_dom_sf"/>
</dbReference>
<gene>
    <name evidence="2" type="ORF">LSTR_LSTR007999</name>
</gene>
<keyword evidence="3" id="KW-1185">Reference proteome</keyword>
<dbReference type="EMBL" id="QKKF02033458">
    <property type="protein sequence ID" value="RZF33740.1"/>
    <property type="molecule type" value="Genomic_DNA"/>
</dbReference>
<dbReference type="GO" id="GO:0006283">
    <property type="term" value="P:transcription-coupled nucleotide-excision repair"/>
    <property type="evidence" value="ECO:0007669"/>
    <property type="project" value="InterPro"/>
</dbReference>
<dbReference type="PANTHER" id="PTHR46202">
    <property type="entry name" value="DNA EXCISION REPAIR PROTEIN ERCC-8"/>
    <property type="match status" value="1"/>
</dbReference>
<proteinExistence type="predicted"/>
<feature type="repeat" description="WD" evidence="1">
    <location>
        <begin position="196"/>
        <end position="231"/>
    </location>
</feature>
<dbReference type="Proteomes" id="UP000291343">
    <property type="component" value="Unassembled WGS sequence"/>
</dbReference>
<dbReference type="SMART" id="SM00320">
    <property type="entry name" value="WD40"/>
    <property type="match status" value="5"/>
</dbReference>
<sequence length="407" mass="45861">MKMQRKRYDSVQNMVVCLERLKMGRMSASKLKKIDSNRRICELNVSRLMNLRQAQDGCVTYLDLDGYNGRYLLSACHSGSIYIHDLANDTGNLRFESQVIAECSPGHAEYSSARLETAQWYPLDPGLFTTSGGNSRLRIWDANQMTVVETVDVKETINRHHMSPVPSEASCLIAVATVSEFVYLVDIRTGNSVRELRGHELAVNACAFSPIDGDLLVTGDLEGRLLLWDVRMSRGHLLEMPREKPPKKDFVKSVCFSGDGQSVIFVSKSSKIRLWKLFGCKKHGGKVSEFSGQARGKTIRIQMDVSGDFDFIFIPDNRSVAIYSLKTLKLVNSLDVHYGLVNCCRFNKFTPELYSAGMDQNIVPYRAEGEISRGFTVDLERDGDVVEERVVKNKFVHDSLWNDSDSD</sequence>
<dbReference type="PANTHER" id="PTHR46202:SF1">
    <property type="entry name" value="DNA EXCISION REPAIR PROTEIN ERCC-8"/>
    <property type="match status" value="1"/>
</dbReference>
<protein>
    <submittedName>
        <fullName evidence="2">Uncharacterized protein</fullName>
    </submittedName>
</protein>
<dbReference type="GO" id="GO:0000209">
    <property type="term" value="P:protein polyubiquitination"/>
    <property type="evidence" value="ECO:0007669"/>
    <property type="project" value="TreeGrafter"/>
</dbReference>
<dbReference type="GO" id="GO:0031464">
    <property type="term" value="C:Cul4A-RING E3 ubiquitin ligase complex"/>
    <property type="evidence" value="ECO:0007669"/>
    <property type="project" value="TreeGrafter"/>
</dbReference>
<dbReference type="InParanoid" id="A0A482WK88"/>
<comment type="caution">
    <text evidence="2">The sequence shown here is derived from an EMBL/GenBank/DDBJ whole genome shotgun (WGS) entry which is preliminary data.</text>
</comment>
<dbReference type="InterPro" id="IPR042238">
    <property type="entry name" value="Rad28/ERCC8/Ckn1/ATCSA-1"/>
</dbReference>
<evidence type="ECO:0000256" key="1">
    <source>
        <dbReference type="PROSITE-ProRule" id="PRU00221"/>
    </source>
</evidence>
<organism evidence="2 3">
    <name type="scientific">Laodelphax striatellus</name>
    <name type="common">Small brown planthopper</name>
    <name type="synonym">Delphax striatella</name>
    <dbReference type="NCBI Taxonomy" id="195883"/>
    <lineage>
        <taxon>Eukaryota</taxon>
        <taxon>Metazoa</taxon>
        <taxon>Ecdysozoa</taxon>
        <taxon>Arthropoda</taxon>
        <taxon>Hexapoda</taxon>
        <taxon>Insecta</taxon>
        <taxon>Pterygota</taxon>
        <taxon>Neoptera</taxon>
        <taxon>Paraneoptera</taxon>
        <taxon>Hemiptera</taxon>
        <taxon>Auchenorrhyncha</taxon>
        <taxon>Fulgoroidea</taxon>
        <taxon>Delphacidae</taxon>
        <taxon>Criomorphinae</taxon>
        <taxon>Laodelphax</taxon>
    </lineage>
</organism>
<dbReference type="SMR" id="A0A482WK88"/>
<evidence type="ECO:0000313" key="3">
    <source>
        <dbReference type="Proteomes" id="UP000291343"/>
    </source>
</evidence>
<dbReference type="InterPro" id="IPR036322">
    <property type="entry name" value="WD40_repeat_dom_sf"/>
</dbReference>
<reference evidence="2 3" key="1">
    <citation type="journal article" date="2017" name="Gigascience">
        <title>Genome sequence of the small brown planthopper, Laodelphax striatellus.</title>
        <authorList>
            <person name="Zhu J."/>
            <person name="Jiang F."/>
            <person name="Wang X."/>
            <person name="Yang P."/>
            <person name="Bao Y."/>
            <person name="Zhao W."/>
            <person name="Wang W."/>
            <person name="Lu H."/>
            <person name="Wang Q."/>
            <person name="Cui N."/>
            <person name="Li J."/>
            <person name="Chen X."/>
            <person name="Luo L."/>
            <person name="Yu J."/>
            <person name="Kang L."/>
            <person name="Cui F."/>
        </authorList>
    </citation>
    <scope>NUCLEOTIDE SEQUENCE [LARGE SCALE GENOMIC DNA]</scope>
    <source>
        <strain evidence="2">Lst14</strain>
    </source>
</reference>
<name>A0A482WK88_LAOST</name>
<dbReference type="GO" id="GO:0000109">
    <property type="term" value="C:nucleotide-excision repair complex"/>
    <property type="evidence" value="ECO:0007669"/>
    <property type="project" value="TreeGrafter"/>
</dbReference>
<dbReference type="Pfam" id="PF00400">
    <property type="entry name" value="WD40"/>
    <property type="match status" value="3"/>
</dbReference>